<dbReference type="Proteomes" id="UP000297737">
    <property type="component" value="Unassembled WGS sequence"/>
</dbReference>
<dbReference type="OrthoDB" id="9790149at2"/>
<evidence type="ECO:0008006" key="4">
    <source>
        <dbReference type="Google" id="ProtNLM"/>
    </source>
</evidence>
<keyword evidence="1" id="KW-1133">Transmembrane helix</keyword>
<gene>
    <name evidence="2" type="ORF">EUV02_04235</name>
</gene>
<feature type="transmembrane region" description="Helical" evidence="1">
    <location>
        <begin position="72"/>
        <end position="93"/>
    </location>
</feature>
<proteinExistence type="predicted"/>
<evidence type="ECO:0000256" key="1">
    <source>
        <dbReference type="SAM" id="Phobius"/>
    </source>
</evidence>
<name>A0A4Y9ERH5_9SPHN</name>
<keyword evidence="3" id="KW-1185">Reference proteome</keyword>
<keyword evidence="1" id="KW-0472">Membrane</keyword>
<evidence type="ECO:0000313" key="2">
    <source>
        <dbReference type="EMBL" id="TFU06225.1"/>
    </source>
</evidence>
<feature type="transmembrane region" description="Helical" evidence="1">
    <location>
        <begin position="48"/>
        <end position="66"/>
    </location>
</feature>
<comment type="caution">
    <text evidence="2">The sequence shown here is derived from an EMBL/GenBank/DDBJ whole genome shotgun (WGS) entry which is preliminary data.</text>
</comment>
<feature type="transmembrane region" description="Helical" evidence="1">
    <location>
        <begin position="15"/>
        <end position="36"/>
    </location>
</feature>
<dbReference type="AlphaFoldDB" id="A0A4Y9ERH5"/>
<sequence>MAALALDAVGLGAPAYWLLGHAYGWLIAWALEVAAWPGAALRMPSMSAAAYMLLVGGGLWLCLWQSRMRLWALVPVALGSMLAMTAQPPDLLVSADGREVGIRIDDNGLARLRSRQASYAATNWQTASAADSSIKLSHYRGARCGRFGCIVRVGTGAGAALVLLTTGDELPSRQVLGAACHEVDIVVTKLALPPWCQPRRMRIDRRTLVQTQAIAIWLTAARTETVAAQLGDHPWLPVRR</sequence>
<dbReference type="EMBL" id="SIHO01000001">
    <property type="protein sequence ID" value="TFU06225.1"/>
    <property type="molecule type" value="Genomic_DNA"/>
</dbReference>
<dbReference type="RefSeq" id="WP_135244947.1">
    <property type="nucleotide sequence ID" value="NZ_SIHO01000001.1"/>
</dbReference>
<reference evidence="2 3" key="1">
    <citation type="submission" date="2019-02" db="EMBL/GenBank/DDBJ databases">
        <title>Polymorphobacter sp. isolated from the lake at the Tibet of China.</title>
        <authorList>
            <person name="Li A."/>
        </authorList>
    </citation>
    <scope>NUCLEOTIDE SEQUENCE [LARGE SCALE GENOMIC DNA]</scope>
    <source>
        <strain evidence="2 3">DJ1R-1</strain>
    </source>
</reference>
<evidence type="ECO:0000313" key="3">
    <source>
        <dbReference type="Proteomes" id="UP000297737"/>
    </source>
</evidence>
<accession>A0A4Y9ERH5</accession>
<keyword evidence="1" id="KW-0812">Transmembrane</keyword>
<protein>
    <recommendedName>
        <fullName evidence="4">ComEC/Rec2 family competence protein</fullName>
    </recommendedName>
</protein>
<organism evidence="2 3">
    <name type="scientific">Glacieibacterium arshaanense</name>
    <dbReference type="NCBI Taxonomy" id="2511025"/>
    <lineage>
        <taxon>Bacteria</taxon>
        <taxon>Pseudomonadati</taxon>
        <taxon>Pseudomonadota</taxon>
        <taxon>Alphaproteobacteria</taxon>
        <taxon>Sphingomonadales</taxon>
        <taxon>Sphingosinicellaceae</taxon>
        <taxon>Glacieibacterium</taxon>
    </lineage>
</organism>